<reference evidence="1 2" key="1">
    <citation type="submission" date="2020-05" db="EMBL/GenBank/DDBJ databases">
        <authorList>
            <person name="Campoy J."/>
            <person name="Schneeberger K."/>
            <person name="Spophaly S."/>
        </authorList>
    </citation>
    <scope>NUCLEOTIDE SEQUENCE [LARGE SCALE GENOMIC DNA]</scope>
    <source>
        <strain evidence="1">PruArmRojPasFocal</strain>
    </source>
</reference>
<evidence type="ECO:0000313" key="1">
    <source>
        <dbReference type="EMBL" id="CAB4285855.1"/>
    </source>
</evidence>
<gene>
    <name evidence="1" type="ORF">CURHAP_LOCUS41833</name>
</gene>
<name>A0A6J5VEI0_PRUAR</name>
<dbReference type="SUPFAM" id="SSF53098">
    <property type="entry name" value="Ribonuclease H-like"/>
    <property type="match status" value="1"/>
</dbReference>
<dbReference type="Proteomes" id="UP000507222">
    <property type="component" value="Unassembled WGS sequence"/>
</dbReference>
<dbReference type="InterPro" id="IPR012337">
    <property type="entry name" value="RNaseH-like_sf"/>
</dbReference>
<accession>A0A6J5VEI0</accession>
<protein>
    <submittedName>
        <fullName evidence="1">Uncharacterized protein</fullName>
    </submittedName>
</protein>
<sequence>MARYYPRLFCSEIILARVAEILDVEHSNEAHQAGSNSLLIANVFSKMNTIAARMSQGCLYGITPTIVRAPLVVIHMPSSWASPQRYWQPLQAHVVVAPMILHR</sequence>
<organism evidence="1 2">
    <name type="scientific">Prunus armeniaca</name>
    <name type="common">Apricot</name>
    <name type="synonym">Armeniaca vulgaris</name>
    <dbReference type="NCBI Taxonomy" id="36596"/>
    <lineage>
        <taxon>Eukaryota</taxon>
        <taxon>Viridiplantae</taxon>
        <taxon>Streptophyta</taxon>
        <taxon>Embryophyta</taxon>
        <taxon>Tracheophyta</taxon>
        <taxon>Spermatophyta</taxon>
        <taxon>Magnoliopsida</taxon>
        <taxon>eudicotyledons</taxon>
        <taxon>Gunneridae</taxon>
        <taxon>Pentapetalae</taxon>
        <taxon>rosids</taxon>
        <taxon>fabids</taxon>
        <taxon>Rosales</taxon>
        <taxon>Rosaceae</taxon>
        <taxon>Amygdaloideae</taxon>
        <taxon>Amygdaleae</taxon>
        <taxon>Prunus</taxon>
    </lineage>
</organism>
<evidence type="ECO:0000313" key="2">
    <source>
        <dbReference type="Proteomes" id="UP000507222"/>
    </source>
</evidence>
<dbReference type="AlphaFoldDB" id="A0A6J5VEI0"/>
<dbReference type="InterPro" id="IPR036397">
    <property type="entry name" value="RNaseH_sf"/>
</dbReference>
<dbReference type="EMBL" id="CAEKDK010000007">
    <property type="protein sequence ID" value="CAB4285855.1"/>
    <property type="molecule type" value="Genomic_DNA"/>
</dbReference>
<dbReference type="Gene3D" id="3.30.420.10">
    <property type="entry name" value="Ribonuclease H-like superfamily/Ribonuclease H"/>
    <property type="match status" value="1"/>
</dbReference>
<proteinExistence type="predicted"/>
<dbReference type="GO" id="GO:0003676">
    <property type="term" value="F:nucleic acid binding"/>
    <property type="evidence" value="ECO:0007669"/>
    <property type="project" value="InterPro"/>
</dbReference>